<protein>
    <submittedName>
        <fullName evidence="18">Capsular biosynthesis protein</fullName>
    </submittedName>
</protein>
<keyword evidence="3" id="KW-1003">Cell membrane</keyword>
<feature type="transmembrane region" description="Helical" evidence="14">
    <location>
        <begin position="12"/>
        <end position="34"/>
    </location>
</feature>
<comment type="similarity">
    <text evidence="2">Belongs to the etk/wzc family.</text>
</comment>
<reference evidence="18 19" key="1">
    <citation type="journal article" date="2015" name="Genome Announc.">
        <title>Draft Genome Sequence of Burkholderia sp. Strain PML1(12), an Ectomycorrhizosphere-Inhabiting Bacterium with Effective Mineral-Weathering Ability.</title>
        <authorList>
            <person name="Uroz S."/>
            <person name="Oger P."/>
        </authorList>
    </citation>
    <scope>NUCLEOTIDE SEQUENCE [LARGE SCALE GENOMIC DNA]</scope>
    <source>
        <strain evidence="19">PML1(12)</strain>
    </source>
</reference>
<dbReference type="Gene3D" id="3.40.50.300">
    <property type="entry name" value="P-loop containing nucleotide triphosphate hydrolases"/>
    <property type="match status" value="1"/>
</dbReference>
<dbReference type="Pfam" id="PF13614">
    <property type="entry name" value="AAA_31"/>
    <property type="match status" value="1"/>
</dbReference>
<evidence type="ECO:0000256" key="3">
    <source>
        <dbReference type="ARBA" id="ARBA00022475"/>
    </source>
</evidence>
<keyword evidence="6 14" id="KW-0812">Transmembrane</keyword>
<gene>
    <name evidence="18" type="ORF">EOS_36475</name>
</gene>
<keyword evidence="7" id="KW-0547">Nucleotide-binding</keyword>
<evidence type="ECO:0000313" key="18">
    <source>
        <dbReference type="EMBL" id="KLU21375.1"/>
    </source>
</evidence>
<dbReference type="GO" id="GO:0005524">
    <property type="term" value="F:ATP binding"/>
    <property type="evidence" value="ECO:0007669"/>
    <property type="project" value="UniProtKB-KW"/>
</dbReference>
<dbReference type="GO" id="GO:0004713">
    <property type="term" value="F:protein tyrosine kinase activity"/>
    <property type="evidence" value="ECO:0007669"/>
    <property type="project" value="UniProtKB-KW"/>
</dbReference>
<dbReference type="SUPFAM" id="SSF52540">
    <property type="entry name" value="P-loop containing nucleoside triphosphate hydrolases"/>
    <property type="match status" value="1"/>
</dbReference>
<dbReference type="InterPro" id="IPR027417">
    <property type="entry name" value="P-loop_NTPase"/>
</dbReference>
<evidence type="ECO:0000256" key="4">
    <source>
        <dbReference type="ARBA" id="ARBA00022519"/>
    </source>
</evidence>
<feature type="domain" description="Tyrosine-protein kinase G-rich" evidence="17">
    <location>
        <begin position="365"/>
        <end position="443"/>
    </location>
</feature>
<dbReference type="Proteomes" id="UP000035963">
    <property type="component" value="Unassembled WGS sequence"/>
</dbReference>
<evidence type="ECO:0000256" key="6">
    <source>
        <dbReference type="ARBA" id="ARBA00022692"/>
    </source>
</evidence>
<dbReference type="PANTHER" id="PTHR32309:SF32">
    <property type="entry name" value="TYROSINE-PROTEIN KINASE ETK-RELATED"/>
    <property type="match status" value="1"/>
</dbReference>
<name>A0A0J1CKU5_9BURK</name>
<evidence type="ECO:0000256" key="9">
    <source>
        <dbReference type="ARBA" id="ARBA00022840"/>
    </source>
</evidence>
<dbReference type="GO" id="GO:0005886">
    <property type="term" value="C:plasma membrane"/>
    <property type="evidence" value="ECO:0007669"/>
    <property type="project" value="UniProtKB-SubCell"/>
</dbReference>
<dbReference type="InterPro" id="IPR032807">
    <property type="entry name" value="GNVR"/>
</dbReference>
<dbReference type="PATRIC" id="fig|908627.4.peg.8166"/>
<evidence type="ECO:0000256" key="2">
    <source>
        <dbReference type="ARBA" id="ARBA00008883"/>
    </source>
</evidence>
<keyword evidence="11 14" id="KW-0472">Membrane</keyword>
<keyword evidence="12" id="KW-0829">Tyrosine-protein kinase</keyword>
<keyword evidence="5" id="KW-0808">Transferase</keyword>
<evidence type="ECO:0000256" key="11">
    <source>
        <dbReference type="ARBA" id="ARBA00023136"/>
    </source>
</evidence>
<dbReference type="InterPro" id="IPR005702">
    <property type="entry name" value="Wzc-like_C"/>
</dbReference>
<evidence type="ECO:0000259" key="16">
    <source>
        <dbReference type="Pfam" id="PF13614"/>
    </source>
</evidence>
<dbReference type="EMBL" id="AEJF01000223">
    <property type="protein sequence ID" value="KLU21375.1"/>
    <property type="molecule type" value="Genomic_DNA"/>
</dbReference>
<dbReference type="NCBIfam" id="TIGR01007">
    <property type="entry name" value="eps_fam"/>
    <property type="match status" value="1"/>
</dbReference>
<evidence type="ECO:0000259" key="15">
    <source>
        <dbReference type="Pfam" id="PF02706"/>
    </source>
</evidence>
<evidence type="ECO:0000256" key="7">
    <source>
        <dbReference type="ARBA" id="ARBA00022741"/>
    </source>
</evidence>
<dbReference type="Pfam" id="PF02706">
    <property type="entry name" value="Wzz"/>
    <property type="match status" value="1"/>
</dbReference>
<dbReference type="PANTHER" id="PTHR32309">
    <property type="entry name" value="TYROSINE-PROTEIN KINASE"/>
    <property type="match status" value="1"/>
</dbReference>
<dbReference type="AlphaFoldDB" id="A0A0J1CKU5"/>
<evidence type="ECO:0000256" key="14">
    <source>
        <dbReference type="SAM" id="Phobius"/>
    </source>
</evidence>
<keyword evidence="9" id="KW-0067">ATP-binding</keyword>
<dbReference type="InterPro" id="IPR025669">
    <property type="entry name" value="AAA_dom"/>
</dbReference>
<keyword evidence="4" id="KW-0997">Cell inner membrane</keyword>
<organism evidence="18 19">
    <name type="scientific">Caballeronia mineralivorans PML1(12)</name>
    <dbReference type="NCBI Taxonomy" id="908627"/>
    <lineage>
        <taxon>Bacteria</taxon>
        <taxon>Pseudomonadati</taxon>
        <taxon>Pseudomonadota</taxon>
        <taxon>Betaproteobacteria</taxon>
        <taxon>Burkholderiales</taxon>
        <taxon>Burkholderiaceae</taxon>
        <taxon>Caballeronia</taxon>
    </lineage>
</organism>
<accession>A0A0J1CKU5</accession>
<evidence type="ECO:0000256" key="8">
    <source>
        <dbReference type="ARBA" id="ARBA00022777"/>
    </source>
</evidence>
<evidence type="ECO:0000256" key="5">
    <source>
        <dbReference type="ARBA" id="ARBA00022679"/>
    </source>
</evidence>
<evidence type="ECO:0000256" key="13">
    <source>
        <dbReference type="ARBA" id="ARBA00053015"/>
    </source>
</evidence>
<evidence type="ECO:0000256" key="10">
    <source>
        <dbReference type="ARBA" id="ARBA00022989"/>
    </source>
</evidence>
<dbReference type="Pfam" id="PF13807">
    <property type="entry name" value="GNVR"/>
    <property type="match status" value="1"/>
</dbReference>
<keyword evidence="10 14" id="KW-1133">Transmembrane helix</keyword>
<feature type="domain" description="AAA" evidence="16">
    <location>
        <begin position="567"/>
        <end position="684"/>
    </location>
</feature>
<evidence type="ECO:0000256" key="1">
    <source>
        <dbReference type="ARBA" id="ARBA00004429"/>
    </source>
</evidence>
<comment type="caution">
    <text evidence="18">The sequence shown here is derived from an EMBL/GenBank/DDBJ whole genome shotgun (WGS) entry which is preliminary data.</text>
</comment>
<evidence type="ECO:0000259" key="17">
    <source>
        <dbReference type="Pfam" id="PF13807"/>
    </source>
</evidence>
<dbReference type="InterPro" id="IPR003856">
    <property type="entry name" value="LPS_length_determ_N"/>
</dbReference>
<keyword evidence="19" id="KW-1185">Reference proteome</keyword>
<dbReference type="CDD" id="cd05387">
    <property type="entry name" value="BY-kinase"/>
    <property type="match status" value="1"/>
</dbReference>
<comment type="subcellular location">
    <subcellularLocation>
        <location evidence="1">Cell inner membrane</location>
        <topology evidence="1">Multi-pass membrane protein</topology>
    </subcellularLocation>
</comment>
<keyword evidence="8" id="KW-0418">Kinase</keyword>
<dbReference type="OrthoDB" id="9808257at2"/>
<dbReference type="Pfam" id="PF23607">
    <property type="entry name" value="WZC_N"/>
    <property type="match status" value="1"/>
</dbReference>
<dbReference type="InterPro" id="IPR050445">
    <property type="entry name" value="Bact_polysacc_biosynth/exp"/>
</dbReference>
<sequence length="752" mass="81809">MLNLMHDHLWEILNVIGIVVALAVVYLLVATPIYSADVLVRVDPPEQNALGIAIQNQETLPPPAPAPSAEMAVMRSRSVLEPVIERYRFDVSVKPRTIPLLGDLAEKLATPGQPAAPWLGLKSFAWGGERLQIANLDVPQDLEEEKLNMVVLDGGQYELRGPSNELLLRGAVGKPANSNGVSMLVAQLVARPGTSFEVIRWNSLDAVKRFGDVIKVTDKVKDSGLIEMQYSDSNRAKAVEVTNALAQQYLATAVASRQSNDSQTLAFINGELPRLLADLRRKEEALRNFRASSNSMQPTSEAQAYLQGGIDFDRQIATLQLQRTQMMEKFTPDSRWVQNIDIQLAQLNKAKAAFDGRFSAMPSSERNSVDLARDAKVAETIYLGMVQKAEQLSVRRASTTGGAHIVDAAIRPLHPTKPSRPIVLGGAVALGLISGMFLVFMRRHVMTGVTDPLFVERRLSVPVIGEILFSQQQVQLARDADGAARKALPGNRWATSPVWRDSLEDHPFDSNAGATALDGVGTKVLAARFPNDPSVEALREVRTALARDLAHAPNNIVMFTGPTPSAGKSFVAANLAVLHAEIGSKVLLIDADMRRGHLASYFGMSNRGGLSEVLSGRIPVRNALRHVGVHGMSFLACGERPNNPAALLMKQTFRDLLDRLSKQFDLVIIDTPPILAVTDASIIASEAGATMLVLRSGMQSEDEIADTVKKLERTEGRIAGAVFNAIPLRRSNRNYEYTTNYASDTGHLGMAS</sequence>
<evidence type="ECO:0000256" key="12">
    <source>
        <dbReference type="ARBA" id="ARBA00023137"/>
    </source>
</evidence>
<proteinExistence type="inferred from homology"/>
<feature type="domain" description="Polysaccharide chain length determinant N-terminal" evidence="15">
    <location>
        <begin position="6"/>
        <end position="85"/>
    </location>
</feature>
<comment type="catalytic activity">
    <reaction evidence="13">
        <text>L-tyrosyl-[protein] + ATP = O-phospho-L-tyrosyl-[protein] + ADP + H(+)</text>
        <dbReference type="Rhea" id="RHEA:10596"/>
        <dbReference type="Rhea" id="RHEA-COMP:10136"/>
        <dbReference type="Rhea" id="RHEA-COMP:20101"/>
        <dbReference type="ChEBI" id="CHEBI:15378"/>
        <dbReference type="ChEBI" id="CHEBI:30616"/>
        <dbReference type="ChEBI" id="CHEBI:46858"/>
        <dbReference type="ChEBI" id="CHEBI:61978"/>
        <dbReference type="ChEBI" id="CHEBI:456216"/>
    </reaction>
</comment>
<evidence type="ECO:0000313" key="19">
    <source>
        <dbReference type="Proteomes" id="UP000035963"/>
    </source>
</evidence>